<dbReference type="Proteomes" id="UP000248349">
    <property type="component" value="Unassembled WGS sequence"/>
</dbReference>
<keyword evidence="3" id="KW-1185">Reference proteome</keyword>
<dbReference type="EMBL" id="KZ821227">
    <property type="protein sequence ID" value="PYH46471.1"/>
    <property type="molecule type" value="Genomic_DNA"/>
</dbReference>
<evidence type="ECO:0000313" key="3">
    <source>
        <dbReference type="Proteomes" id="UP000248349"/>
    </source>
</evidence>
<dbReference type="AlphaFoldDB" id="A0A318ZFZ3"/>
<evidence type="ECO:0000256" key="1">
    <source>
        <dbReference type="SAM" id="MobiDB-lite"/>
    </source>
</evidence>
<feature type="region of interest" description="Disordered" evidence="1">
    <location>
        <begin position="387"/>
        <end position="472"/>
    </location>
</feature>
<accession>A0A318ZFZ3</accession>
<proteinExistence type="predicted"/>
<gene>
    <name evidence="2" type="ORF">BP01DRAFT_381527</name>
</gene>
<dbReference type="OrthoDB" id="5393196at2759"/>
<reference evidence="2 3" key="1">
    <citation type="submission" date="2016-12" db="EMBL/GenBank/DDBJ databases">
        <title>The genomes of Aspergillus section Nigri reveals drivers in fungal speciation.</title>
        <authorList>
            <consortium name="DOE Joint Genome Institute"/>
            <person name="Vesth T.C."/>
            <person name="Nybo J."/>
            <person name="Theobald S."/>
            <person name="Brandl J."/>
            <person name="Frisvad J.C."/>
            <person name="Nielsen K.F."/>
            <person name="Lyhne E.K."/>
            <person name="Kogle M.E."/>
            <person name="Kuo A."/>
            <person name="Riley R."/>
            <person name="Clum A."/>
            <person name="Nolan M."/>
            <person name="Lipzen A."/>
            <person name="Salamov A."/>
            <person name="Henrissat B."/>
            <person name="Wiebenga A."/>
            <person name="De Vries R.P."/>
            <person name="Grigoriev I.V."/>
            <person name="Mortensen U.H."/>
            <person name="Andersen M.R."/>
            <person name="Baker S.E."/>
        </authorList>
    </citation>
    <scope>NUCLEOTIDE SEQUENCE [LARGE SCALE GENOMIC DNA]</scope>
    <source>
        <strain evidence="2 3">JOP 1030-1</strain>
    </source>
</reference>
<feature type="compositionally biased region" description="Polar residues" evidence="1">
    <location>
        <begin position="416"/>
        <end position="431"/>
    </location>
</feature>
<protein>
    <submittedName>
        <fullName evidence="2">Uncharacterized protein</fullName>
    </submittedName>
</protein>
<dbReference type="GeneID" id="37078540"/>
<name>A0A318ZFZ3_9EURO</name>
<dbReference type="RefSeq" id="XP_025432453.1">
    <property type="nucleotide sequence ID" value="XM_025577311.1"/>
</dbReference>
<evidence type="ECO:0000313" key="2">
    <source>
        <dbReference type="EMBL" id="PYH46471.1"/>
    </source>
</evidence>
<dbReference type="STRING" id="1450539.A0A318ZFZ3"/>
<organism evidence="2 3">
    <name type="scientific">Aspergillus saccharolyticus JOP 1030-1</name>
    <dbReference type="NCBI Taxonomy" id="1450539"/>
    <lineage>
        <taxon>Eukaryota</taxon>
        <taxon>Fungi</taxon>
        <taxon>Dikarya</taxon>
        <taxon>Ascomycota</taxon>
        <taxon>Pezizomycotina</taxon>
        <taxon>Eurotiomycetes</taxon>
        <taxon>Eurotiomycetidae</taxon>
        <taxon>Eurotiales</taxon>
        <taxon>Aspergillaceae</taxon>
        <taxon>Aspergillus</taxon>
        <taxon>Aspergillus subgen. Circumdati</taxon>
    </lineage>
</organism>
<feature type="compositionally biased region" description="Polar residues" evidence="1">
    <location>
        <begin position="458"/>
        <end position="472"/>
    </location>
</feature>
<sequence length="472" mass="53317">MPRILPSGGKPTPAARSGNLDDTFEIDAKYWSDLPYIYLSHRAIVEFCKREKAIAKEARAEQQRQRKKRTHHCRRQRLPHKLRSLKEFARGGGPDLSEVSSFGWSNTAEPGNSTSLYDRNCHNFFQLHGIAARPYSHNQPKNYPALQELVKIPRASVDQLDHTDHGVWLKCCKNYGKARSKLNDAVTILLGENAETVLTYENEPITGLEPLVEGMFQAQPDYYDCADYYALDKDGRIANDLKEYILPAADAYGVVPNFFVQLKFDDDDEDHAAGQLQAMHYGALGARAVQKLRFYGRDNEAWLDEVAYSIAVVVFERSVAIYAVHMIEPEDENREADYQLTLLYKGRMDGVMQFRKAVAAVRNSREFANYWREHFIEQARLALEGGAAGDARQGSPGSLDEKPSGDQDEGLVRSLSDGQGTVSVNPPSSTLKRSRVQWELQCPSQAEELRIKRPRPATSDQRQSKSRFSQGL</sequence>